<dbReference type="Proteomes" id="UP000756132">
    <property type="component" value="Chromosome 7"/>
</dbReference>
<dbReference type="Gene3D" id="2.60.120.200">
    <property type="match status" value="1"/>
</dbReference>
<keyword evidence="1" id="KW-0732">Signal</keyword>
<dbReference type="SUPFAM" id="SSF49899">
    <property type="entry name" value="Concanavalin A-like lectins/glucanases"/>
    <property type="match status" value="1"/>
</dbReference>
<dbReference type="InterPro" id="IPR000210">
    <property type="entry name" value="BTB/POZ_dom"/>
</dbReference>
<sequence length="508" mass="55929">MFSTTLALTTLTIHTALALSPSCAPGGNFDLTKRTLQLPTGTTNNPDQIPSSRLQGCNGYQDPGHNYFFTESGDGALVMKVPGDPPNTNCVTTSGSKHCRTECRESSPSSWSTTASKNRMYVDLIGVSGSQVCVGQAFQADSGYSKPVAEIYYYDNGDIKVGVEKVKAGGSQMLYQVGNVQQGKRWRTSATMATDQEEIASDGDVILVVGEETTRLRVSSMMLSAASPVFKALLGPHFREGQQARSAADPVEIALPNNASEPVTWVCLLLHHKVALELEANKVTEKLFDFAVTVDKYDCSEALRLQSRALLSQHAEDRPKRLRSDAADVRIIETAYLLRDAKCFKQQTGRLITHLRGNSSMPQAIRRYIHMLPESVLAAIEWKRNAAVNSFLEDCMSIAQCYYDNAQYDYNGFQTDVSQAIDAKRYWPPFTQRSSTASLKKAVKVLRGFGVYYKTCGECASVQDYRSKLEFEDLSLVADRVEEDCEGLCLACVLSEDADLKVACTKHT</sequence>
<evidence type="ECO:0000313" key="3">
    <source>
        <dbReference type="EMBL" id="UJO19943.1"/>
    </source>
</evidence>
<feature type="signal peptide" evidence="1">
    <location>
        <begin position="1"/>
        <end position="18"/>
    </location>
</feature>
<dbReference type="InterPro" id="IPR011333">
    <property type="entry name" value="SKP1/BTB/POZ_sf"/>
</dbReference>
<name>A0A9Q8URP1_PASFU</name>
<dbReference type="PROSITE" id="PS50097">
    <property type="entry name" value="BTB"/>
    <property type="match status" value="1"/>
</dbReference>
<evidence type="ECO:0000259" key="2">
    <source>
        <dbReference type="PROSITE" id="PS50097"/>
    </source>
</evidence>
<dbReference type="KEGG" id="ffu:CLAFUR5_09942"/>
<dbReference type="AlphaFoldDB" id="A0A9Q8URP1"/>
<dbReference type="CDD" id="cd18186">
    <property type="entry name" value="BTB_POZ_ZBTB_KLHL-like"/>
    <property type="match status" value="1"/>
</dbReference>
<feature type="domain" description="BTB" evidence="2">
    <location>
        <begin position="203"/>
        <end position="234"/>
    </location>
</feature>
<dbReference type="InterPro" id="IPR013320">
    <property type="entry name" value="ConA-like_dom_sf"/>
</dbReference>
<dbReference type="OrthoDB" id="3650523at2759"/>
<feature type="chain" id="PRO_5040375642" description="BTB domain-containing protein" evidence="1">
    <location>
        <begin position="19"/>
        <end position="508"/>
    </location>
</feature>
<dbReference type="Gene3D" id="3.30.710.10">
    <property type="entry name" value="Potassium Channel Kv1.1, Chain A"/>
    <property type="match status" value="1"/>
</dbReference>
<dbReference type="Pfam" id="PF08787">
    <property type="entry name" value="Alginate_lyase2"/>
    <property type="match status" value="1"/>
</dbReference>
<reference evidence="3" key="1">
    <citation type="submission" date="2021-12" db="EMBL/GenBank/DDBJ databases">
        <authorList>
            <person name="Zaccaron A."/>
            <person name="Stergiopoulos I."/>
        </authorList>
    </citation>
    <scope>NUCLEOTIDE SEQUENCE</scope>
    <source>
        <strain evidence="3">Race5_Kim</strain>
    </source>
</reference>
<dbReference type="RefSeq" id="XP_047764309.1">
    <property type="nucleotide sequence ID" value="XM_047909090.1"/>
</dbReference>
<keyword evidence="4" id="KW-1185">Reference proteome</keyword>
<accession>A0A9Q8URP1</accession>
<proteinExistence type="predicted"/>
<gene>
    <name evidence="3" type="ORF">CLAFUR5_09942</name>
</gene>
<reference evidence="3" key="2">
    <citation type="journal article" date="2022" name="Microb. Genom.">
        <title>A chromosome-scale genome assembly of the tomato pathogen Cladosporium fulvum reveals a compartmentalized genome architecture and the presence of a dispensable chromosome.</title>
        <authorList>
            <person name="Zaccaron A.Z."/>
            <person name="Chen L.H."/>
            <person name="Samaras A."/>
            <person name="Stergiopoulos I."/>
        </authorList>
    </citation>
    <scope>NUCLEOTIDE SEQUENCE</scope>
    <source>
        <strain evidence="3">Race5_Kim</strain>
    </source>
</reference>
<dbReference type="EMBL" id="CP090169">
    <property type="protein sequence ID" value="UJO19943.1"/>
    <property type="molecule type" value="Genomic_DNA"/>
</dbReference>
<evidence type="ECO:0000256" key="1">
    <source>
        <dbReference type="SAM" id="SignalP"/>
    </source>
</evidence>
<dbReference type="InterPro" id="IPR014895">
    <property type="entry name" value="Alginate_lyase_2"/>
</dbReference>
<organism evidence="3 4">
    <name type="scientific">Passalora fulva</name>
    <name type="common">Tomato leaf mold</name>
    <name type="synonym">Cladosporium fulvum</name>
    <dbReference type="NCBI Taxonomy" id="5499"/>
    <lineage>
        <taxon>Eukaryota</taxon>
        <taxon>Fungi</taxon>
        <taxon>Dikarya</taxon>
        <taxon>Ascomycota</taxon>
        <taxon>Pezizomycotina</taxon>
        <taxon>Dothideomycetes</taxon>
        <taxon>Dothideomycetidae</taxon>
        <taxon>Mycosphaerellales</taxon>
        <taxon>Mycosphaerellaceae</taxon>
        <taxon>Fulvia</taxon>
    </lineage>
</organism>
<protein>
    <recommendedName>
        <fullName evidence="2">BTB domain-containing protein</fullName>
    </recommendedName>
</protein>
<dbReference type="GeneID" id="71989820"/>
<evidence type="ECO:0000313" key="4">
    <source>
        <dbReference type="Proteomes" id="UP000756132"/>
    </source>
</evidence>